<dbReference type="Proteomes" id="UP001243009">
    <property type="component" value="Unassembled WGS sequence"/>
</dbReference>
<name>A0ABT9ED95_9PROT</name>
<sequence length="63" mass="6820">MPVGCTTTAANVNDALVFERLFLAAFAVMVRIRTVFAYKGYDATHSPQQAGCRTRARQAQVAG</sequence>
<gene>
    <name evidence="1" type="ORF">Q7A36_38200</name>
</gene>
<protein>
    <recommendedName>
        <fullName evidence="3">Transposase DDE domain-containing protein</fullName>
    </recommendedName>
</protein>
<accession>A0ABT9ED95</accession>
<dbReference type="RefSeq" id="WP_305109034.1">
    <property type="nucleotide sequence ID" value="NZ_JAUTWS010000182.1"/>
</dbReference>
<dbReference type="EMBL" id="JAUTWS010000182">
    <property type="protein sequence ID" value="MDO9714190.1"/>
    <property type="molecule type" value="Genomic_DNA"/>
</dbReference>
<proteinExistence type="predicted"/>
<comment type="caution">
    <text evidence="1">The sequence shown here is derived from an EMBL/GenBank/DDBJ whole genome shotgun (WGS) entry which is preliminary data.</text>
</comment>
<evidence type="ECO:0000313" key="2">
    <source>
        <dbReference type="Proteomes" id="UP001243009"/>
    </source>
</evidence>
<evidence type="ECO:0000313" key="1">
    <source>
        <dbReference type="EMBL" id="MDO9714190.1"/>
    </source>
</evidence>
<keyword evidence="2" id="KW-1185">Reference proteome</keyword>
<organism evidence="1 2">
    <name type="scientific">Paracraurococcus lichenis</name>
    <dbReference type="NCBI Taxonomy" id="3064888"/>
    <lineage>
        <taxon>Bacteria</taxon>
        <taxon>Pseudomonadati</taxon>
        <taxon>Pseudomonadota</taxon>
        <taxon>Alphaproteobacteria</taxon>
        <taxon>Acetobacterales</taxon>
        <taxon>Roseomonadaceae</taxon>
        <taxon>Paracraurococcus</taxon>
    </lineage>
</organism>
<reference evidence="1 2" key="1">
    <citation type="submission" date="2023-08" db="EMBL/GenBank/DDBJ databases">
        <title>The draft genome sequence of Paracraurococcus sp. LOR1-02.</title>
        <authorList>
            <person name="Kingkaew E."/>
            <person name="Tanasupawat S."/>
        </authorList>
    </citation>
    <scope>NUCLEOTIDE SEQUENCE [LARGE SCALE GENOMIC DNA]</scope>
    <source>
        <strain evidence="1 2">LOR1-02</strain>
    </source>
</reference>
<evidence type="ECO:0008006" key="3">
    <source>
        <dbReference type="Google" id="ProtNLM"/>
    </source>
</evidence>